<dbReference type="GeneID" id="108569066"/>
<dbReference type="SUPFAM" id="SSF55846">
    <property type="entry name" value="N-acetylmuramoyl-L-alanine amidase-like"/>
    <property type="match status" value="1"/>
</dbReference>
<evidence type="ECO:0000256" key="3">
    <source>
        <dbReference type="ARBA" id="ARBA00022729"/>
    </source>
</evidence>
<dbReference type="Proteomes" id="UP000695000">
    <property type="component" value="Unplaced"/>
</dbReference>
<organism evidence="10 11">
    <name type="scientific">Nicrophorus vespilloides</name>
    <name type="common">Boreal carrion beetle</name>
    <dbReference type="NCBI Taxonomy" id="110193"/>
    <lineage>
        <taxon>Eukaryota</taxon>
        <taxon>Metazoa</taxon>
        <taxon>Ecdysozoa</taxon>
        <taxon>Arthropoda</taxon>
        <taxon>Hexapoda</taxon>
        <taxon>Insecta</taxon>
        <taxon>Pterygota</taxon>
        <taxon>Neoptera</taxon>
        <taxon>Endopterygota</taxon>
        <taxon>Coleoptera</taxon>
        <taxon>Polyphaga</taxon>
        <taxon>Staphyliniformia</taxon>
        <taxon>Silphidae</taxon>
        <taxon>Nicrophorinae</taxon>
        <taxon>Nicrophorus</taxon>
    </lineage>
</organism>
<dbReference type="PANTHER" id="PTHR11022:SF41">
    <property type="entry name" value="PEPTIDOGLYCAN-RECOGNITION PROTEIN LC-RELATED"/>
    <property type="match status" value="1"/>
</dbReference>
<protein>
    <recommendedName>
        <fullName evidence="6">Peptidoglycan-recognition protein</fullName>
    </recommendedName>
</protein>
<accession>A0ABM1NGJ7</accession>
<gene>
    <name evidence="11" type="primary">LOC108569066</name>
</gene>
<keyword evidence="2 6" id="KW-0399">Innate immunity</keyword>
<evidence type="ECO:0000313" key="11">
    <source>
        <dbReference type="RefSeq" id="XP_017785947.1"/>
    </source>
</evidence>
<evidence type="ECO:0000256" key="2">
    <source>
        <dbReference type="ARBA" id="ARBA00022588"/>
    </source>
</evidence>
<dbReference type="Pfam" id="PF01510">
    <property type="entry name" value="Amidase_2"/>
    <property type="match status" value="1"/>
</dbReference>
<dbReference type="InterPro" id="IPR002502">
    <property type="entry name" value="Amidase_domain"/>
</dbReference>
<dbReference type="InterPro" id="IPR006619">
    <property type="entry name" value="PGRP_domain_met/bac"/>
</dbReference>
<reference evidence="11" key="1">
    <citation type="submission" date="2025-08" db="UniProtKB">
        <authorList>
            <consortium name="RefSeq"/>
        </authorList>
    </citation>
    <scope>IDENTIFICATION</scope>
    <source>
        <tissue evidence="11">Whole Larva</tissue>
    </source>
</reference>
<evidence type="ECO:0000256" key="1">
    <source>
        <dbReference type="ARBA" id="ARBA00007553"/>
    </source>
</evidence>
<evidence type="ECO:0000259" key="9">
    <source>
        <dbReference type="SMART" id="SM00701"/>
    </source>
</evidence>
<sequence>MASVKNVVFLVGVLLFVVGANCSPFKLKKLFKDGDLDIVSRKEWKARTPENPPIALTEEPVPYVVIHHSATPSCTTKAKCKGAVKGFQNYHIDQNEWNDIGYNFIIGEDGNIYEGRGWGVTGAHAPPLNDKSIGICIIGTFIDTLPNEKALHALRDLIAEGMKTNRISRSYGLVGHRQTSATECPGKTFYNEIKTWARWIEHPPIKES</sequence>
<dbReference type="PIRSF" id="PIRSF037945">
    <property type="entry name" value="PGRPs"/>
    <property type="match status" value="1"/>
</dbReference>
<evidence type="ECO:0000256" key="4">
    <source>
        <dbReference type="ARBA" id="ARBA00022859"/>
    </source>
</evidence>
<dbReference type="InterPro" id="IPR015510">
    <property type="entry name" value="PGRP"/>
</dbReference>
<feature type="signal peptide" evidence="7">
    <location>
        <begin position="1"/>
        <end position="22"/>
    </location>
</feature>
<dbReference type="RefSeq" id="XP_017785947.1">
    <property type="nucleotide sequence ID" value="XM_017930458.1"/>
</dbReference>
<feature type="domain" description="Peptidoglycan recognition protein family" evidence="9">
    <location>
        <begin position="36"/>
        <end position="180"/>
    </location>
</feature>
<evidence type="ECO:0000256" key="7">
    <source>
        <dbReference type="SAM" id="SignalP"/>
    </source>
</evidence>
<dbReference type="SMART" id="SM00701">
    <property type="entry name" value="PGRP"/>
    <property type="match status" value="1"/>
</dbReference>
<dbReference type="SMART" id="SM00644">
    <property type="entry name" value="Ami_2"/>
    <property type="match status" value="1"/>
</dbReference>
<keyword evidence="10" id="KW-1185">Reference proteome</keyword>
<evidence type="ECO:0000256" key="6">
    <source>
        <dbReference type="PIRNR" id="PIRNR037945"/>
    </source>
</evidence>
<evidence type="ECO:0000259" key="8">
    <source>
        <dbReference type="SMART" id="SM00644"/>
    </source>
</evidence>
<keyword evidence="5" id="KW-1015">Disulfide bond</keyword>
<dbReference type="CDD" id="cd06583">
    <property type="entry name" value="PGRP"/>
    <property type="match status" value="1"/>
</dbReference>
<proteinExistence type="inferred from homology"/>
<keyword evidence="3 7" id="KW-0732">Signal</keyword>
<keyword evidence="4 6" id="KW-0391">Immunity</keyword>
<evidence type="ECO:0000313" key="10">
    <source>
        <dbReference type="Proteomes" id="UP000695000"/>
    </source>
</evidence>
<comment type="similarity">
    <text evidence="1 6">Belongs to the N-acetylmuramoyl-L-alanine amidase 2 family.</text>
</comment>
<dbReference type="InterPro" id="IPR017331">
    <property type="entry name" value="Peptidoglycan_recognition"/>
</dbReference>
<dbReference type="PANTHER" id="PTHR11022">
    <property type="entry name" value="PEPTIDOGLYCAN RECOGNITION PROTEIN"/>
    <property type="match status" value="1"/>
</dbReference>
<evidence type="ECO:0000256" key="5">
    <source>
        <dbReference type="ARBA" id="ARBA00023157"/>
    </source>
</evidence>
<name>A0ABM1NGJ7_NICVS</name>
<dbReference type="Gene3D" id="3.40.80.10">
    <property type="entry name" value="Peptidoglycan recognition protein-like"/>
    <property type="match status" value="1"/>
</dbReference>
<feature type="domain" description="N-acetylmuramoyl-L-alanine amidase" evidence="8">
    <location>
        <begin position="51"/>
        <end position="186"/>
    </location>
</feature>
<dbReference type="InterPro" id="IPR036505">
    <property type="entry name" value="Amidase/PGRP_sf"/>
</dbReference>
<feature type="chain" id="PRO_5045430396" description="Peptidoglycan-recognition protein" evidence="7">
    <location>
        <begin position="23"/>
        <end position="208"/>
    </location>
</feature>